<organism evidence="2 3">
    <name type="scientific">Natrinema halophilum</name>
    <dbReference type="NCBI Taxonomy" id="1699371"/>
    <lineage>
        <taxon>Archaea</taxon>
        <taxon>Methanobacteriati</taxon>
        <taxon>Methanobacteriota</taxon>
        <taxon>Stenosarchaea group</taxon>
        <taxon>Halobacteria</taxon>
        <taxon>Halobacteriales</taxon>
        <taxon>Natrialbaceae</taxon>
        <taxon>Natrinema</taxon>
    </lineage>
</organism>
<proteinExistence type="predicted"/>
<dbReference type="GeneID" id="56032691"/>
<dbReference type="Gene3D" id="1.10.287.1490">
    <property type="match status" value="1"/>
</dbReference>
<dbReference type="AlphaFoldDB" id="A0A7D5H1I4"/>
<evidence type="ECO:0000256" key="1">
    <source>
        <dbReference type="SAM" id="MobiDB-lite"/>
    </source>
</evidence>
<keyword evidence="3" id="KW-1185">Reference proteome</keyword>
<evidence type="ECO:0000313" key="3">
    <source>
        <dbReference type="Proteomes" id="UP000509241"/>
    </source>
</evidence>
<accession>A0A7D5H1I4</accession>
<gene>
    <name evidence="2" type="ORF">HYG82_05330</name>
</gene>
<name>A0A7D5H1I4_9EURY</name>
<sequence length="286" mass="31418">MSSQKRDEGVISFSPSEEITDWLTEEAARRGDSPGEMCRRLVTAAHEATDDDGFEPAAREDFAALQGELEAQHQEFTDLIEDVRSRVIQVKRETDSKASADHDHPEIPSEAEWQAIEKDIATLETTVERGFENFETVLDDLVDETDDLAHRSTVLAQAVVRLRDWQAELAEQHRRQEAADRLQVAANQLQIRTAVCEDCDSSVDIALLTAPECPHCGSEFVEVVERSSLFGSHRLVTGEPPALEGNGERATDATADGVFEAIEGDADGTASDQYSSNRSTDDGGTD</sequence>
<dbReference type="EMBL" id="CP058601">
    <property type="protein sequence ID" value="QLG48311.1"/>
    <property type="molecule type" value="Genomic_DNA"/>
</dbReference>
<evidence type="ECO:0000313" key="2">
    <source>
        <dbReference type="EMBL" id="QLG48311.1"/>
    </source>
</evidence>
<dbReference type="KEGG" id="haly:HYG82_05330"/>
<dbReference type="RefSeq" id="WP_179260050.1">
    <property type="nucleotide sequence ID" value="NZ_CP058601.1"/>
</dbReference>
<feature type="region of interest" description="Disordered" evidence="1">
    <location>
        <begin position="263"/>
        <end position="286"/>
    </location>
</feature>
<protein>
    <recommendedName>
        <fullName evidence="4">CopG family transcriptional regulator</fullName>
    </recommendedName>
</protein>
<reference evidence="2 3" key="1">
    <citation type="submission" date="2020-07" db="EMBL/GenBank/DDBJ databases">
        <authorList>
            <person name="Cui H."/>
        </authorList>
    </citation>
    <scope>NUCLEOTIDE SEQUENCE [LARGE SCALE GENOMIC DNA]</scope>
    <source>
        <strain evidence="2 3">YPL8</strain>
    </source>
</reference>
<feature type="region of interest" description="Disordered" evidence="1">
    <location>
        <begin position="238"/>
        <end position="257"/>
    </location>
</feature>
<evidence type="ECO:0008006" key="4">
    <source>
        <dbReference type="Google" id="ProtNLM"/>
    </source>
</evidence>
<dbReference type="OrthoDB" id="178000at2157"/>
<dbReference type="Proteomes" id="UP000509241">
    <property type="component" value="Chromosome"/>
</dbReference>